<organism evidence="2 3">
    <name type="scientific">Amycolatopsis endophytica</name>
    <dbReference type="NCBI Taxonomy" id="860233"/>
    <lineage>
        <taxon>Bacteria</taxon>
        <taxon>Bacillati</taxon>
        <taxon>Actinomycetota</taxon>
        <taxon>Actinomycetes</taxon>
        <taxon>Pseudonocardiales</taxon>
        <taxon>Pseudonocardiaceae</taxon>
        <taxon>Amycolatopsis</taxon>
    </lineage>
</organism>
<dbReference type="AlphaFoldDB" id="A0A853BGG6"/>
<dbReference type="RefSeq" id="WP_179777787.1">
    <property type="nucleotide sequence ID" value="NZ_JACCFK010000002.1"/>
</dbReference>
<proteinExistence type="predicted"/>
<evidence type="ECO:0000313" key="2">
    <source>
        <dbReference type="EMBL" id="NYI93637.1"/>
    </source>
</evidence>
<name>A0A853BGG6_9PSEU</name>
<keyword evidence="3" id="KW-1185">Reference proteome</keyword>
<feature type="domain" description="DUF4387" evidence="1">
    <location>
        <begin position="4"/>
        <end position="99"/>
    </location>
</feature>
<dbReference type="Pfam" id="PF14330">
    <property type="entry name" value="DUF4387"/>
    <property type="match status" value="1"/>
</dbReference>
<gene>
    <name evidence="2" type="ORF">HNR02_007012</name>
</gene>
<dbReference type="EMBL" id="JACCFK010000002">
    <property type="protein sequence ID" value="NYI93637.1"/>
    <property type="molecule type" value="Genomic_DNA"/>
</dbReference>
<reference evidence="2 3" key="1">
    <citation type="submission" date="2020-07" db="EMBL/GenBank/DDBJ databases">
        <title>Sequencing the genomes of 1000 actinobacteria strains.</title>
        <authorList>
            <person name="Klenk H.-P."/>
        </authorList>
    </citation>
    <scope>NUCLEOTIDE SEQUENCE [LARGE SCALE GENOMIC DNA]</scope>
    <source>
        <strain evidence="2 3">DSM 104006</strain>
    </source>
</reference>
<evidence type="ECO:0000259" key="1">
    <source>
        <dbReference type="Pfam" id="PF14330"/>
    </source>
</evidence>
<dbReference type="Proteomes" id="UP000549616">
    <property type="component" value="Unassembled WGS sequence"/>
</dbReference>
<sequence>MTRLHDIATYIRSKNAGPFWLTIDVFLPDRPSFERAAASGLTDPDVLGRIYGANSASVLVFPIPDLHVIKVSFPRPTTQGSREDRDMHGGQQFVPLLGLPV</sequence>
<protein>
    <recommendedName>
        <fullName evidence="1">DUF4387 domain-containing protein</fullName>
    </recommendedName>
</protein>
<evidence type="ECO:0000313" key="3">
    <source>
        <dbReference type="Proteomes" id="UP000549616"/>
    </source>
</evidence>
<dbReference type="InterPro" id="IPR025496">
    <property type="entry name" value="DUF4387"/>
</dbReference>
<accession>A0A853BGG6</accession>
<comment type="caution">
    <text evidence="2">The sequence shown here is derived from an EMBL/GenBank/DDBJ whole genome shotgun (WGS) entry which is preliminary data.</text>
</comment>